<comment type="caution">
    <text evidence="1">The sequence shown here is derived from an EMBL/GenBank/DDBJ whole genome shotgun (WGS) entry which is preliminary data.</text>
</comment>
<reference evidence="1" key="1">
    <citation type="journal article" date="2018" name="Nat. Plants">
        <title>Whole-genome landscape of Medicago truncatula symbiotic genes.</title>
        <authorList>
            <person name="Pecrix Y."/>
            <person name="Gamas P."/>
            <person name="Carrere S."/>
        </authorList>
    </citation>
    <scope>NUCLEOTIDE SEQUENCE</scope>
    <source>
        <tissue evidence="1">Leaves</tissue>
    </source>
</reference>
<dbReference type="Gramene" id="rna40638">
    <property type="protein sequence ID" value="RHN46192.1"/>
    <property type="gene ID" value="gene40638"/>
</dbReference>
<dbReference type="Proteomes" id="UP000265566">
    <property type="component" value="Chromosome 7"/>
</dbReference>
<sequence length="40" mass="4294">MAGALENMAGINIVVSLPNWSSAQKTSSEYDKAINNLQVK</sequence>
<name>A0A396GYL8_MEDTR</name>
<protein>
    <submittedName>
        <fullName evidence="1">Uncharacterized protein</fullName>
    </submittedName>
</protein>
<evidence type="ECO:0000313" key="1">
    <source>
        <dbReference type="EMBL" id="RHN46192.1"/>
    </source>
</evidence>
<organism evidence="1">
    <name type="scientific">Medicago truncatula</name>
    <name type="common">Barrel medic</name>
    <name type="synonym">Medicago tribuloides</name>
    <dbReference type="NCBI Taxonomy" id="3880"/>
    <lineage>
        <taxon>Eukaryota</taxon>
        <taxon>Viridiplantae</taxon>
        <taxon>Streptophyta</taxon>
        <taxon>Embryophyta</taxon>
        <taxon>Tracheophyta</taxon>
        <taxon>Spermatophyta</taxon>
        <taxon>Magnoliopsida</taxon>
        <taxon>eudicotyledons</taxon>
        <taxon>Gunneridae</taxon>
        <taxon>Pentapetalae</taxon>
        <taxon>rosids</taxon>
        <taxon>fabids</taxon>
        <taxon>Fabales</taxon>
        <taxon>Fabaceae</taxon>
        <taxon>Papilionoideae</taxon>
        <taxon>50 kb inversion clade</taxon>
        <taxon>NPAAA clade</taxon>
        <taxon>Hologalegina</taxon>
        <taxon>IRL clade</taxon>
        <taxon>Trifolieae</taxon>
        <taxon>Medicago</taxon>
    </lineage>
</organism>
<proteinExistence type="predicted"/>
<dbReference type="EMBL" id="PSQE01000007">
    <property type="protein sequence ID" value="RHN46192.1"/>
    <property type="molecule type" value="Genomic_DNA"/>
</dbReference>
<dbReference type="AlphaFoldDB" id="A0A396GYL8"/>
<accession>A0A396GYL8</accession>
<gene>
    <name evidence="1" type="ORF">MtrunA17_Chr7g0239521</name>
</gene>